<feature type="transmembrane region" description="Helical" evidence="1">
    <location>
        <begin position="119"/>
        <end position="139"/>
    </location>
</feature>
<reference evidence="2" key="1">
    <citation type="submission" date="2023-06" db="EMBL/GenBank/DDBJ databases">
        <title>Genomic analysis of the entomopathogenic nematode Steinernema hermaphroditum.</title>
        <authorList>
            <person name="Schwarz E.M."/>
            <person name="Heppert J.K."/>
            <person name="Baniya A."/>
            <person name="Schwartz H.T."/>
            <person name="Tan C.-H."/>
            <person name="Antoshechkin I."/>
            <person name="Sternberg P.W."/>
            <person name="Goodrich-Blair H."/>
            <person name="Dillman A.R."/>
        </authorList>
    </citation>
    <scope>NUCLEOTIDE SEQUENCE</scope>
    <source>
        <strain evidence="2">PS9179</strain>
        <tissue evidence="2">Whole animal</tissue>
    </source>
</reference>
<keyword evidence="1" id="KW-0812">Transmembrane</keyword>
<keyword evidence="1" id="KW-1133">Transmembrane helix</keyword>
<dbReference type="EMBL" id="JAUCMV010000004">
    <property type="protein sequence ID" value="KAK0406799.1"/>
    <property type="molecule type" value="Genomic_DNA"/>
</dbReference>
<name>A0AA39HK13_9BILA</name>
<dbReference type="Proteomes" id="UP001175271">
    <property type="component" value="Unassembled WGS sequence"/>
</dbReference>
<evidence type="ECO:0000313" key="3">
    <source>
        <dbReference type="Proteomes" id="UP001175271"/>
    </source>
</evidence>
<accession>A0AA39HK13</accession>
<sequence length="194" mass="21850">MLKFVSFTAPPRAHTGAFFKSLSAVLVRPVLKYPPQLLEGSMIPSRVGLLSLSLICSPFREECEQVYRIDVSGLFMPIANIYPASYLDKHSECTECKPRIGRSPFVLPRPNQMIPLIEAVQIVLYCLLALFVVGALYVISGHERQRRLADKDIPELEVSNETSLRSTILRSIPSVLKRAPRRDIFTDRTLVDAH</sequence>
<protein>
    <submittedName>
        <fullName evidence="2">Uncharacterized protein</fullName>
    </submittedName>
</protein>
<proteinExistence type="predicted"/>
<dbReference type="AlphaFoldDB" id="A0AA39HK13"/>
<gene>
    <name evidence="2" type="ORF">QR680_018815</name>
</gene>
<keyword evidence="1" id="KW-0472">Membrane</keyword>
<keyword evidence="3" id="KW-1185">Reference proteome</keyword>
<comment type="caution">
    <text evidence="2">The sequence shown here is derived from an EMBL/GenBank/DDBJ whole genome shotgun (WGS) entry which is preliminary data.</text>
</comment>
<evidence type="ECO:0000256" key="1">
    <source>
        <dbReference type="SAM" id="Phobius"/>
    </source>
</evidence>
<evidence type="ECO:0000313" key="2">
    <source>
        <dbReference type="EMBL" id="KAK0406799.1"/>
    </source>
</evidence>
<organism evidence="2 3">
    <name type="scientific">Steinernema hermaphroditum</name>
    <dbReference type="NCBI Taxonomy" id="289476"/>
    <lineage>
        <taxon>Eukaryota</taxon>
        <taxon>Metazoa</taxon>
        <taxon>Ecdysozoa</taxon>
        <taxon>Nematoda</taxon>
        <taxon>Chromadorea</taxon>
        <taxon>Rhabditida</taxon>
        <taxon>Tylenchina</taxon>
        <taxon>Panagrolaimomorpha</taxon>
        <taxon>Strongyloidoidea</taxon>
        <taxon>Steinernematidae</taxon>
        <taxon>Steinernema</taxon>
    </lineage>
</organism>